<feature type="transmembrane region" description="Helical" evidence="7">
    <location>
        <begin position="40"/>
        <end position="68"/>
    </location>
</feature>
<proteinExistence type="inferred from homology"/>
<dbReference type="Proteomes" id="UP000036403">
    <property type="component" value="Unassembled WGS sequence"/>
</dbReference>
<evidence type="ECO:0000256" key="2">
    <source>
        <dbReference type="ARBA" id="ARBA00022475"/>
    </source>
</evidence>
<feature type="transmembrane region" description="Helical" evidence="7">
    <location>
        <begin position="321"/>
        <end position="338"/>
    </location>
</feature>
<dbReference type="InterPro" id="IPR051085">
    <property type="entry name" value="MB_O-acyltransferase"/>
</dbReference>
<keyword evidence="5 7" id="KW-0472">Membrane</keyword>
<keyword evidence="4 7" id="KW-1133">Transmembrane helix</keyword>
<protein>
    <submittedName>
        <fullName evidence="8">Alginate biosynthesis protein</fullName>
    </submittedName>
</protein>
<evidence type="ECO:0000256" key="3">
    <source>
        <dbReference type="ARBA" id="ARBA00022692"/>
    </source>
</evidence>
<organism evidence="8 9">
    <name type="scientific">Lasius niger</name>
    <name type="common">Black garden ant</name>
    <dbReference type="NCBI Taxonomy" id="67767"/>
    <lineage>
        <taxon>Eukaryota</taxon>
        <taxon>Metazoa</taxon>
        <taxon>Ecdysozoa</taxon>
        <taxon>Arthropoda</taxon>
        <taxon>Hexapoda</taxon>
        <taxon>Insecta</taxon>
        <taxon>Pterygota</taxon>
        <taxon>Neoptera</taxon>
        <taxon>Endopterygota</taxon>
        <taxon>Hymenoptera</taxon>
        <taxon>Apocrita</taxon>
        <taxon>Aculeata</taxon>
        <taxon>Formicoidea</taxon>
        <taxon>Formicidae</taxon>
        <taxon>Formicinae</taxon>
        <taxon>Lasius</taxon>
        <taxon>Lasius</taxon>
    </lineage>
</organism>
<dbReference type="Pfam" id="PF03062">
    <property type="entry name" value="MBOAT"/>
    <property type="match status" value="1"/>
</dbReference>
<dbReference type="PaxDb" id="67767-A0A0J7JWG3"/>
<feature type="transmembrane region" description="Helical" evidence="7">
    <location>
        <begin position="106"/>
        <end position="124"/>
    </location>
</feature>
<evidence type="ECO:0000313" key="8">
    <source>
        <dbReference type="EMBL" id="KMQ82543.1"/>
    </source>
</evidence>
<comment type="caution">
    <text evidence="8">The sequence shown here is derived from an EMBL/GenBank/DDBJ whole genome shotgun (WGS) entry which is preliminary data.</text>
</comment>
<dbReference type="Gene3D" id="1.10.1200.10">
    <property type="entry name" value="ACP-like"/>
    <property type="match status" value="1"/>
</dbReference>
<comment type="similarity">
    <text evidence="6">Belongs to the membrane-bound acyltransferase family. HHAT subfamily.</text>
</comment>
<evidence type="ECO:0000256" key="6">
    <source>
        <dbReference type="ARBA" id="ARBA00038268"/>
    </source>
</evidence>
<keyword evidence="2" id="KW-1003">Cell membrane</keyword>
<comment type="subcellular location">
    <subcellularLocation>
        <location evidence="1">Cell membrane</location>
        <topology evidence="1">Multi-pass membrane protein</topology>
    </subcellularLocation>
</comment>
<accession>A0A0J7JWG3</accession>
<evidence type="ECO:0000256" key="1">
    <source>
        <dbReference type="ARBA" id="ARBA00004651"/>
    </source>
</evidence>
<evidence type="ECO:0000256" key="4">
    <source>
        <dbReference type="ARBA" id="ARBA00022989"/>
    </source>
</evidence>
<dbReference type="GO" id="GO:0016746">
    <property type="term" value="F:acyltransferase activity"/>
    <property type="evidence" value="ECO:0007669"/>
    <property type="project" value="InterPro"/>
</dbReference>
<dbReference type="InterPro" id="IPR024194">
    <property type="entry name" value="Ac/AlaTfrase_AlgI/DltB"/>
</dbReference>
<dbReference type="PIRSF" id="PIRSF500217">
    <property type="entry name" value="AlgI"/>
    <property type="match status" value="1"/>
</dbReference>
<evidence type="ECO:0000313" key="9">
    <source>
        <dbReference type="Proteomes" id="UP000036403"/>
    </source>
</evidence>
<dbReference type="InterPro" id="IPR036736">
    <property type="entry name" value="ACP-like_sf"/>
</dbReference>
<dbReference type="InterPro" id="IPR004299">
    <property type="entry name" value="MBOAT_fam"/>
</dbReference>
<dbReference type="OrthoDB" id="420606at2759"/>
<dbReference type="PANTHER" id="PTHR13285">
    <property type="entry name" value="ACYLTRANSFERASE"/>
    <property type="match status" value="1"/>
</dbReference>
<name>A0A0J7JWG3_LASNI</name>
<dbReference type="GO" id="GO:0005886">
    <property type="term" value="C:plasma membrane"/>
    <property type="evidence" value="ECO:0007669"/>
    <property type="project" value="UniProtKB-SubCell"/>
</dbReference>
<dbReference type="EMBL" id="LBMM01024616">
    <property type="protein sequence ID" value="KMQ82543.1"/>
    <property type="molecule type" value="Genomic_DNA"/>
</dbReference>
<sequence length="372" mass="42127">MSADDLEQWDSLTHVALIIGAEKEFSIRLTTREVRGMNNVALFPAAVSFYCLTPRLRLFLLIALSLGFYAISQIVYVPLLLVATGLIYFCGLHIAKYEGEAKKQIFLWLGVGAVLAMLIIFKALGAWHGILLPLGISYYSFKLIAYLVEVYWDEETVEKDFFYLLAYAAFFPQIVSGPIQRSYEFLPQLRHIVVSKANPEQIEAGFRLILGGLMLKLLIADRIAHFINTIDQNPTAYHWSLLALTACAYTLQIYADFAGFTNIALGIGKIFGIDGPKNFDAPFAAANIQQMWQRWHMSLTSWLTDYLFTPLNMALRDFGKLGLAIAIAANMILIGIWHGFILNYLIYGMCHAFFIIVTIFTRQWRDLFWGKG</sequence>
<evidence type="ECO:0000256" key="7">
    <source>
        <dbReference type="SAM" id="Phobius"/>
    </source>
</evidence>
<reference evidence="8 9" key="1">
    <citation type="submission" date="2015-04" db="EMBL/GenBank/DDBJ databases">
        <title>Lasius niger genome sequencing.</title>
        <authorList>
            <person name="Konorov E.A."/>
            <person name="Nikitin M.A."/>
            <person name="Kirill M.V."/>
            <person name="Chang P."/>
        </authorList>
    </citation>
    <scope>NUCLEOTIDE SEQUENCE [LARGE SCALE GENOMIC DNA]</scope>
    <source>
        <tissue evidence="8">Whole</tissue>
    </source>
</reference>
<dbReference type="InterPro" id="IPR028362">
    <property type="entry name" value="AlgI"/>
</dbReference>
<evidence type="ECO:0000256" key="5">
    <source>
        <dbReference type="ARBA" id="ARBA00023136"/>
    </source>
</evidence>
<feature type="transmembrane region" description="Helical" evidence="7">
    <location>
        <begin position="74"/>
        <end position="94"/>
    </location>
</feature>
<gene>
    <name evidence="8" type="ORF">RF55_22591</name>
</gene>
<dbReference type="GO" id="GO:0042121">
    <property type="term" value="P:alginic acid biosynthetic process"/>
    <property type="evidence" value="ECO:0007669"/>
    <property type="project" value="InterPro"/>
</dbReference>
<dbReference type="PANTHER" id="PTHR13285:SF18">
    <property type="entry name" value="PROTEIN-CYSTEINE N-PALMITOYLTRANSFERASE RASP"/>
    <property type="match status" value="1"/>
</dbReference>
<dbReference type="PIRSF" id="PIRSF016636">
    <property type="entry name" value="AlgI_DltB"/>
    <property type="match status" value="1"/>
</dbReference>
<keyword evidence="9" id="KW-1185">Reference proteome</keyword>
<feature type="transmembrane region" description="Helical" evidence="7">
    <location>
        <begin position="344"/>
        <end position="361"/>
    </location>
</feature>
<dbReference type="AlphaFoldDB" id="A0A0J7JWG3"/>
<feature type="non-terminal residue" evidence="8">
    <location>
        <position position="372"/>
    </location>
</feature>
<keyword evidence="3 7" id="KW-0812">Transmembrane</keyword>